<dbReference type="NCBIfam" id="NF040941">
    <property type="entry name" value="GGGWT_bact"/>
    <property type="match status" value="1"/>
</dbReference>
<proteinExistence type="predicted"/>
<dbReference type="Gene3D" id="2.60.120.1000">
    <property type="match status" value="1"/>
</dbReference>
<comment type="caution">
    <text evidence="2">The sequence shown here is derived from an EMBL/GenBank/DDBJ whole genome shotgun (WGS) entry which is preliminary data.</text>
</comment>
<dbReference type="GO" id="GO:0005615">
    <property type="term" value="C:extracellular space"/>
    <property type="evidence" value="ECO:0007669"/>
    <property type="project" value="TreeGrafter"/>
</dbReference>
<dbReference type="GO" id="GO:0070492">
    <property type="term" value="F:oligosaccharide binding"/>
    <property type="evidence" value="ECO:0007669"/>
    <property type="project" value="TreeGrafter"/>
</dbReference>
<evidence type="ECO:0000256" key="1">
    <source>
        <dbReference type="ARBA" id="ARBA00023157"/>
    </source>
</evidence>
<dbReference type="AlphaFoldDB" id="A0A6S7K9D8"/>
<dbReference type="InterPro" id="IPR002181">
    <property type="entry name" value="Fibrinogen_a/b/g_C_dom"/>
</dbReference>
<dbReference type="EMBL" id="CACRXK020029214">
    <property type="protein sequence ID" value="CAB4041955.1"/>
    <property type="molecule type" value="Genomic_DNA"/>
</dbReference>
<evidence type="ECO:0000313" key="3">
    <source>
        <dbReference type="Proteomes" id="UP001152795"/>
    </source>
</evidence>
<gene>
    <name evidence="2" type="ORF">PACLA_8A064201</name>
</gene>
<reference evidence="2" key="1">
    <citation type="submission" date="2020-04" db="EMBL/GenBank/DDBJ databases">
        <authorList>
            <person name="Alioto T."/>
            <person name="Alioto T."/>
            <person name="Gomez Garrido J."/>
        </authorList>
    </citation>
    <scope>NUCLEOTIDE SEQUENCE</scope>
    <source>
        <strain evidence="2">A484AB</strain>
    </source>
</reference>
<dbReference type="InterPro" id="IPR036056">
    <property type="entry name" value="Fibrinogen-like_C"/>
</dbReference>
<dbReference type="SUPFAM" id="SSF56496">
    <property type="entry name" value="Fibrinogen C-terminal domain-like"/>
    <property type="match status" value="1"/>
</dbReference>
<dbReference type="Pfam" id="PF00147">
    <property type="entry name" value="Fibrinogen_C"/>
    <property type="match status" value="1"/>
</dbReference>
<sequence length="156" mass="17114">MEEHKFTVILTIMMALVVTSQAGNLSNSKTYFGGRCMKNQGGTYRVALQFCDGKNWRTQIQPGKSSGSPQGSSCLDILNKGLSYGDGKYIIDPEGDGEEKPFEVYCDMTSFGGGWTMCYTTDKFVNMKTELTTSPAHGYRADCNNIPVSSIRCKNG</sequence>
<accession>A0A6S7K9D8</accession>
<organism evidence="2 3">
    <name type="scientific">Paramuricea clavata</name>
    <name type="common">Red gorgonian</name>
    <name type="synonym">Violescent sea-whip</name>
    <dbReference type="NCBI Taxonomy" id="317549"/>
    <lineage>
        <taxon>Eukaryota</taxon>
        <taxon>Metazoa</taxon>
        <taxon>Cnidaria</taxon>
        <taxon>Anthozoa</taxon>
        <taxon>Octocorallia</taxon>
        <taxon>Malacalcyonacea</taxon>
        <taxon>Plexauridae</taxon>
        <taxon>Paramuricea</taxon>
    </lineage>
</organism>
<keyword evidence="1" id="KW-1015">Disulfide bond</keyword>
<dbReference type="OrthoDB" id="5946954at2759"/>
<dbReference type="PANTHER" id="PTHR16146:SF46">
    <property type="entry name" value="INTELECTIN-1A-RELATED"/>
    <property type="match status" value="1"/>
</dbReference>
<evidence type="ECO:0000313" key="2">
    <source>
        <dbReference type="EMBL" id="CAB4041955.1"/>
    </source>
</evidence>
<protein>
    <submittedName>
        <fullName evidence="2">Uncharacterized protein</fullName>
    </submittedName>
</protein>
<dbReference type="PANTHER" id="PTHR16146">
    <property type="entry name" value="INTELECTIN"/>
    <property type="match status" value="1"/>
</dbReference>
<name>A0A6S7K9D8_PARCT</name>
<keyword evidence="3" id="KW-1185">Reference proteome</keyword>
<dbReference type="Proteomes" id="UP001152795">
    <property type="component" value="Unassembled WGS sequence"/>
</dbReference>
<dbReference type="PROSITE" id="PS51406">
    <property type="entry name" value="FIBRINOGEN_C_2"/>
    <property type="match status" value="1"/>
</dbReference>